<gene>
    <name evidence="2" type="ORF">PYCCODRAFT_319352</name>
</gene>
<dbReference type="AlphaFoldDB" id="A0A1Y2IQN8"/>
<evidence type="ECO:0000313" key="3">
    <source>
        <dbReference type="Proteomes" id="UP000193067"/>
    </source>
</evidence>
<accession>A0A1Y2IQN8</accession>
<dbReference type="Proteomes" id="UP000193067">
    <property type="component" value="Unassembled WGS sequence"/>
</dbReference>
<protein>
    <submittedName>
        <fullName evidence="2">Uncharacterized protein</fullName>
    </submittedName>
</protein>
<dbReference type="EMBL" id="KZ084104">
    <property type="protein sequence ID" value="OSD02541.1"/>
    <property type="molecule type" value="Genomic_DNA"/>
</dbReference>
<organism evidence="2 3">
    <name type="scientific">Trametes coccinea (strain BRFM310)</name>
    <name type="common">Pycnoporus coccineus</name>
    <dbReference type="NCBI Taxonomy" id="1353009"/>
    <lineage>
        <taxon>Eukaryota</taxon>
        <taxon>Fungi</taxon>
        <taxon>Dikarya</taxon>
        <taxon>Basidiomycota</taxon>
        <taxon>Agaricomycotina</taxon>
        <taxon>Agaricomycetes</taxon>
        <taxon>Polyporales</taxon>
        <taxon>Polyporaceae</taxon>
        <taxon>Trametes</taxon>
    </lineage>
</organism>
<evidence type="ECO:0000256" key="1">
    <source>
        <dbReference type="SAM" id="MobiDB-lite"/>
    </source>
</evidence>
<sequence>MVGGETSAVKKHYPPNDTHGRSTACTRDTRASADISTTARRTTTSRSSAPSRDDHSCASSRPQSREFQRPQRQGPKLRAPCASSMAGEASGAPEKVQLCIKHAAAVHKGAKPRLTARSGLGGVCVRTAGVFGSTLRDGRRWPAAMRVRWRVRGERMASCVLFRSAGSRLALSIHTPSLYHTGLSDGHFAPAKMLYRRRDAHPPTTIVLPVVFFTRKQDGLRRARSGDPSQPGSLSPFIFHAITW</sequence>
<feature type="compositionally biased region" description="Low complexity" evidence="1">
    <location>
        <begin position="32"/>
        <end position="50"/>
    </location>
</feature>
<proteinExistence type="predicted"/>
<name>A0A1Y2IQN8_TRAC3</name>
<evidence type="ECO:0000313" key="2">
    <source>
        <dbReference type="EMBL" id="OSD02541.1"/>
    </source>
</evidence>
<reference evidence="2 3" key="1">
    <citation type="journal article" date="2015" name="Biotechnol. Biofuels">
        <title>Enhanced degradation of softwood versus hardwood by the white-rot fungus Pycnoporus coccineus.</title>
        <authorList>
            <person name="Couturier M."/>
            <person name="Navarro D."/>
            <person name="Chevret D."/>
            <person name="Henrissat B."/>
            <person name="Piumi F."/>
            <person name="Ruiz-Duenas F.J."/>
            <person name="Martinez A.T."/>
            <person name="Grigoriev I.V."/>
            <person name="Riley R."/>
            <person name="Lipzen A."/>
            <person name="Berrin J.G."/>
            <person name="Master E.R."/>
            <person name="Rosso M.N."/>
        </authorList>
    </citation>
    <scope>NUCLEOTIDE SEQUENCE [LARGE SCALE GENOMIC DNA]</scope>
    <source>
        <strain evidence="2 3">BRFM310</strain>
    </source>
</reference>
<keyword evidence="3" id="KW-1185">Reference proteome</keyword>
<feature type="region of interest" description="Disordered" evidence="1">
    <location>
        <begin position="1"/>
        <end position="87"/>
    </location>
</feature>